<evidence type="ECO:0000313" key="1">
    <source>
        <dbReference type="EMBL" id="GBG28148.1"/>
    </source>
</evidence>
<dbReference type="EMBL" id="BEYU01000040">
    <property type="protein sequence ID" value="GBG28148.1"/>
    <property type="molecule type" value="Genomic_DNA"/>
</dbReference>
<name>A0A2R5GEH9_9STRA</name>
<evidence type="ECO:0000313" key="2">
    <source>
        <dbReference type="Proteomes" id="UP000241890"/>
    </source>
</evidence>
<dbReference type="Proteomes" id="UP000241890">
    <property type="component" value="Unassembled WGS sequence"/>
</dbReference>
<dbReference type="InParanoid" id="A0A2R5GEH9"/>
<proteinExistence type="predicted"/>
<gene>
    <name evidence="1" type="ORF">FCC1311_043712</name>
</gene>
<comment type="caution">
    <text evidence="1">The sequence shown here is derived from an EMBL/GenBank/DDBJ whole genome shotgun (WGS) entry which is preliminary data.</text>
</comment>
<reference evidence="1 2" key="1">
    <citation type="submission" date="2017-12" db="EMBL/GenBank/DDBJ databases">
        <title>Sequencing, de novo assembly and annotation of complete genome of a new Thraustochytrid species, strain FCC1311.</title>
        <authorList>
            <person name="Sedici K."/>
            <person name="Godart F."/>
            <person name="Aiese Cigliano R."/>
            <person name="Sanseverino W."/>
            <person name="Barakat M."/>
            <person name="Ortet P."/>
            <person name="Marechal E."/>
            <person name="Cagnac O."/>
            <person name="Amato A."/>
        </authorList>
    </citation>
    <scope>NUCLEOTIDE SEQUENCE [LARGE SCALE GENOMIC DNA]</scope>
</reference>
<dbReference type="AlphaFoldDB" id="A0A2R5GEH9"/>
<sequence length="242" mass="27817">MSDSEGDEDVFAAMCEESEQALDLFRDNDDYETQTPDQEDMFAEMCADYQDAAKVFRRMKDLGGELSQARMSEADAKHNVVVKTLDTQEKDCLNALKRKWGARFEAFEKETQVQVDAQRKADAKDRRELREETFESFREKPLLFSATVMDLRQRELSLVKAQDYPQAKVLQEKIERLASEERQRALDTCLRNIEAAAANLEAKQARALRILQDRRNLQLERLKAKARSEEQAQVAPTTSLGT</sequence>
<keyword evidence="2" id="KW-1185">Reference proteome</keyword>
<protein>
    <submittedName>
        <fullName evidence="1">Uncharacterized protein</fullName>
    </submittedName>
</protein>
<organism evidence="1 2">
    <name type="scientific">Hondaea fermentalgiana</name>
    <dbReference type="NCBI Taxonomy" id="2315210"/>
    <lineage>
        <taxon>Eukaryota</taxon>
        <taxon>Sar</taxon>
        <taxon>Stramenopiles</taxon>
        <taxon>Bigyra</taxon>
        <taxon>Labyrinthulomycetes</taxon>
        <taxon>Thraustochytrida</taxon>
        <taxon>Thraustochytriidae</taxon>
        <taxon>Hondaea</taxon>
    </lineage>
</organism>
<accession>A0A2R5GEH9</accession>